<dbReference type="AlphaFoldDB" id="A0A238ZF00"/>
<name>A0A238ZF00_9BACT</name>
<organism evidence="1 2">
    <name type="scientific">Humidesulfovibrio mexicanus</name>
    <dbReference type="NCBI Taxonomy" id="147047"/>
    <lineage>
        <taxon>Bacteria</taxon>
        <taxon>Pseudomonadati</taxon>
        <taxon>Thermodesulfobacteriota</taxon>
        <taxon>Desulfovibrionia</taxon>
        <taxon>Desulfovibrionales</taxon>
        <taxon>Desulfovibrionaceae</taxon>
        <taxon>Humidesulfovibrio</taxon>
    </lineage>
</organism>
<protein>
    <submittedName>
        <fullName evidence="1">Uncharacterized protein</fullName>
    </submittedName>
</protein>
<sequence>MSTVIPQSELTKRALDWIGEKRCGVSPLRPVAPLIEEAAVRFNLGPLDVEFLERFYSQQAKDECGS</sequence>
<dbReference type="OrthoDB" id="5422828at2"/>
<dbReference type="EMBL" id="FZOC01000002">
    <property type="protein sequence ID" value="SNR82076.1"/>
    <property type="molecule type" value="Genomic_DNA"/>
</dbReference>
<dbReference type="RefSeq" id="WP_089273430.1">
    <property type="nucleotide sequence ID" value="NZ_FZOC01000002.1"/>
</dbReference>
<reference evidence="1 2" key="1">
    <citation type="submission" date="2017-06" db="EMBL/GenBank/DDBJ databases">
        <authorList>
            <person name="Kim H.J."/>
            <person name="Triplett B.A."/>
        </authorList>
    </citation>
    <scope>NUCLEOTIDE SEQUENCE [LARGE SCALE GENOMIC DNA]</scope>
    <source>
        <strain evidence="1 2">DSM 13116</strain>
    </source>
</reference>
<proteinExistence type="predicted"/>
<keyword evidence="2" id="KW-1185">Reference proteome</keyword>
<evidence type="ECO:0000313" key="2">
    <source>
        <dbReference type="Proteomes" id="UP000198324"/>
    </source>
</evidence>
<accession>A0A238ZF00</accession>
<evidence type="ECO:0000313" key="1">
    <source>
        <dbReference type="EMBL" id="SNR82076.1"/>
    </source>
</evidence>
<dbReference type="Proteomes" id="UP000198324">
    <property type="component" value="Unassembled WGS sequence"/>
</dbReference>
<gene>
    <name evidence="1" type="ORF">SAMN04488503_1499</name>
</gene>